<dbReference type="RefSeq" id="WP_152215228.1">
    <property type="nucleotide sequence ID" value="NZ_WESC01000004.1"/>
</dbReference>
<keyword evidence="2" id="KW-1185">Reference proteome</keyword>
<evidence type="ECO:0000313" key="1">
    <source>
        <dbReference type="EMBL" id="KAB7741257.1"/>
    </source>
</evidence>
<evidence type="ECO:0000313" key="2">
    <source>
        <dbReference type="Proteomes" id="UP000468901"/>
    </source>
</evidence>
<gene>
    <name evidence="1" type="ORF">F2P47_05810</name>
</gene>
<dbReference type="Proteomes" id="UP000468901">
    <property type="component" value="Unassembled WGS sequence"/>
</dbReference>
<dbReference type="EMBL" id="WESC01000004">
    <property type="protein sequence ID" value="KAB7741257.1"/>
    <property type="molecule type" value="Genomic_DNA"/>
</dbReference>
<dbReference type="SUPFAM" id="SSF48452">
    <property type="entry name" value="TPR-like"/>
    <property type="match status" value="1"/>
</dbReference>
<evidence type="ECO:0008006" key="3">
    <source>
        <dbReference type="Google" id="ProtNLM"/>
    </source>
</evidence>
<comment type="caution">
    <text evidence="1">The sequence shown here is derived from an EMBL/GenBank/DDBJ whole genome shotgun (WGS) entry which is preliminary data.</text>
</comment>
<accession>A0A6N6VJI2</accession>
<organism evidence="1 2">
    <name type="scientific">Parvibaculum sedimenti</name>
    <dbReference type="NCBI Taxonomy" id="2608632"/>
    <lineage>
        <taxon>Bacteria</taxon>
        <taxon>Pseudomonadati</taxon>
        <taxon>Pseudomonadota</taxon>
        <taxon>Alphaproteobacteria</taxon>
        <taxon>Hyphomicrobiales</taxon>
        <taxon>Parvibaculaceae</taxon>
        <taxon>Parvibaculum</taxon>
    </lineage>
</organism>
<sequence>MLAASPAFAAVPLDAAREAFAQGDFRRAATLAHEAGTAEGETLAARSELAEGDFVEHGEASHEDFRRAAKSARAALQLDPDNVEGHLYLALALGFLGRIEGSVAAHFAGYAEEARQHIDRALELAPTDPWANALLGGWNLEIVNDGGVLAETIYGASREKGIAAYNYALALAPGNAAIAYQYALQLVAMGGAWPRAEAYQVLKSSLQAEPVDAFQRFAWRRAERMMLALEAHDDGALRAIMKDQLAVPDVLATSGKSSR</sequence>
<proteinExistence type="predicted"/>
<protein>
    <recommendedName>
        <fullName evidence="3">Tetratricopeptide repeat protein</fullName>
    </recommendedName>
</protein>
<dbReference type="InterPro" id="IPR011990">
    <property type="entry name" value="TPR-like_helical_dom_sf"/>
</dbReference>
<name>A0A6N6VJI2_9HYPH</name>
<dbReference type="Gene3D" id="1.25.40.10">
    <property type="entry name" value="Tetratricopeptide repeat domain"/>
    <property type="match status" value="1"/>
</dbReference>
<reference evidence="1 2" key="1">
    <citation type="submission" date="2019-09" db="EMBL/GenBank/DDBJ databases">
        <title>Parvibaculum sedimenti sp. nov., isolated from sediment.</title>
        <authorList>
            <person name="Wang Y."/>
        </authorList>
    </citation>
    <scope>NUCLEOTIDE SEQUENCE [LARGE SCALE GENOMIC DNA]</scope>
    <source>
        <strain evidence="1 2">HXT-9</strain>
    </source>
</reference>
<dbReference type="AlphaFoldDB" id="A0A6N6VJI2"/>